<dbReference type="InterPro" id="IPR006638">
    <property type="entry name" value="Elp3/MiaA/NifB-like_rSAM"/>
</dbReference>
<dbReference type="GO" id="GO:0051536">
    <property type="term" value="F:iron-sulfur cluster binding"/>
    <property type="evidence" value="ECO:0007669"/>
    <property type="project" value="UniProtKB-KW"/>
</dbReference>
<evidence type="ECO:0000256" key="4">
    <source>
        <dbReference type="ARBA" id="ARBA00023014"/>
    </source>
</evidence>
<dbReference type="InterPro" id="IPR007197">
    <property type="entry name" value="rSAM"/>
</dbReference>
<keyword evidence="3" id="KW-0408">Iron</keyword>
<dbReference type="GO" id="GO:0003824">
    <property type="term" value="F:catalytic activity"/>
    <property type="evidence" value="ECO:0007669"/>
    <property type="project" value="InterPro"/>
</dbReference>
<organism evidence="6 7">
    <name type="scientific">Roseburia inulinivorans</name>
    <dbReference type="NCBI Taxonomy" id="360807"/>
    <lineage>
        <taxon>Bacteria</taxon>
        <taxon>Bacillati</taxon>
        <taxon>Bacillota</taxon>
        <taxon>Clostridia</taxon>
        <taxon>Lachnospirales</taxon>
        <taxon>Lachnospiraceae</taxon>
        <taxon>Roseburia</taxon>
    </lineage>
</organism>
<evidence type="ECO:0000256" key="3">
    <source>
        <dbReference type="ARBA" id="ARBA00023004"/>
    </source>
</evidence>
<dbReference type="GO" id="GO:0046872">
    <property type="term" value="F:metal ion binding"/>
    <property type="evidence" value="ECO:0007669"/>
    <property type="project" value="UniProtKB-KW"/>
</dbReference>
<dbReference type="PANTHER" id="PTHR11228:SF7">
    <property type="entry name" value="PQQA PEPTIDE CYCLASE"/>
    <property type="match status" value="1"/>
</dbReference>
<evidence type="ECO:0000256" key="2">
    <source>
        <dbReference type="ARBA" id="ARBA00022723"/>
    </source>
</evidence>
<dbReference type="EMBL" id="CVRS01000080">
    <property type="protein sequence ID" value="CRL39898.1"/>
    <property type="molecule type" value="Genomic_DNA"/>
</dbReference>
<accession>A0A0M6WRR6</accession>
<keyword evidence="1" id="KW-0949">S-adenosyl-L-methionine</keyword>
<dbReference type="SFLD" id="SFLDG01067">
    <property type="entry name" value="SPASM/twitch_domain_containing"/>
    <property type="match status" value="1"/>
</dbReference>
<dbReference type="InterPro" id="IPR013785">
    <property type="entry name" value="Aldolase_TIM"/>
</dbReference>
<evidence type="ECO:0000313" key="7">
    <source>
        <dbReference type="Proteomes" id="UP000049828"/>
    </source>
</evidence>
<dbReference type="PROSITE" id="PS51918">
    <property type="entry name" value="RADICAL_SAM"/>
    <property type="match status" value="1"/>
</dbReference>
<dbReference type="SFLD" id="SFLDG01386">
    <property type="entry name" value="main_SPASM_domain-containing"/>
    <property type="match status" value="1"/>
</dbReference>
<proteinExistence type="predicted"/>
<protein>
    <recommendedName>
        <fullName evidence="5">Radical SAM core domain-containing protein</fullName>
    </recommendedName>
</protein>
<dbReference type="SFLD" id="SFLDS00029">
    <property type="entry name" value="Radical_SAM"/>
    <property type="match status" value="1"/>
</dbReference>
<dbReference type="Gene3D" id="3.20.20.70">
    <property type="entry name" value="Aldolase class I"/>
    <property type="match status" value="1"/>
</dbReference>
<evidence type="ECO:0000313" key="6">
    <source>
        <dbReference type="EMBL" id="CRL39898.1"/>
    </source>
</evidence>
<dbReference type="InterPro" id="IPR050377">
    <property type="entry name" value="Radical_SAM_PqqE_MftC-like"/>
</dbReference>
<dbReference type="Pfam" id="PF04055">
    <property type="entry name" value="Radical_SAM"/>
    <property type="match status" value="1"/>
</dbReference>
<dbReference type="Proteomes" id="UP000049828">
    <property type="component" value="Unassembled WGS sequence"/>
</dbReference>
<sequence>MYLRLINVKAIERQRDSYILVINNRYEKMGESLYRINKDALEIIRNLNGTKTFDDLVDMMISCHLEKKEQAKYKLNNFLNELEKNPGISVEYLKKTNPIEIPILGNGKTQYPSAISVEITHRCNAKCLHCYGEYCATNAFKDNTEEIKKLLKDARKAGTRVVEFTGGEVTCHPRFLEILNEAYNLDYSLVSILSNGLFWNKELFALIAEHKEQTVVQIDLHGDNDDYINWFMGTQIPNITHRVKDTIMRINNSGILMRVVTMVTPQNIDQIENIAGWVKEAGIETYGISAITPMGRADLEDKNNLLLKTLEQHERVGKVIENINTRYGKGFLYKIKDGNSNAKNCGAFTSNPSITPEGEIKFCAMDNQTVIKSLGNVFKEDIGQLFSNNYQLMNMIRGIQAPDYTSKECSGCEKKYFCSYCIIRGLVAAKEKGFENCAWYSQYIPNEFRRLLI</sequence>
<keyword evidence="4" id="KW-0411">Iron-sulfur</keyword>
<keyword evidence="2" id="KW-0479">Metal-binding</keyword>
<dbReference type="AlphaFoldDB" id="A0A0M6WRR6"/>
<dbReference type="SUPFAM" id="SSF102114">
    <property type="entry name" value="Radical SAM enzymes"/>
    <property type="match status" value="1"/>
</dbReference>
<dbReference type="InterPro" id="IPR058240">
    <property type="entry name" value="rSAM_sf"/>
</dbReference>
<reference evidence="7" key="1">
    <citation type="submission" date="2015-05" db="EMBL/GenBank/DDBJ databases">
        <authorList>
            <consortium name="Pathogen Informatics"/>
        </authorList>
    </citation>
    <scope>NUCLEOTIDE SEQUENCE [LARGE SCALE GENOMIC DNA]</scope>
    <source>
        <strain evidence="7">L1-83</strain>
    </source>
</reference>
<feature type="domain" description="Radical SAM core" evidence="5">
    <location>
        <begin position="109"/>
        <end position="326"/>
    </location>
</feature>
<name>A0A0M6WRR6_9FIRM</name>
<dbReference type="RefSeq" id="WP_055039881.1">
    <property type="nucleotide sequence ID" value="NZ_CVRS01000080.1"/>
</dbReference>
<evidence type="ECO:0000256" key="1">
    <source>
        <dbReference type="ARBA" id="ARBA00022691"/>
    </source>
</evidence>
<keyword evidence="7" id="KW-1185">Reference proteome</keyword>
<dbReference type="CDD" id="cd01335">
    <property type="entry name" value="Radical_SAM"/>
    <property type="match status" value="1"/>
</dbReference>
<dbReference type="OrthoDB" id="9810775at2"/>
<dbReference type="SMART" id="SM00729">
    <property type="entry name" value="Elp3"/>
    <property type="match status" value="1"/>
</dbReference>
<evidence type="ECO:0000259" key="5">
    <source>
        <dbReference type="PROSITE" id="PS51918"/>
    </source>
</evidence>
<gene>
    <name evidence="6" type="ORF">RIL183_04351</name>
</gene>
<dbReference type="PANTHER" id="PTHR11228">
    <property type="entry name" value="RADICAL SAM DOMAIN PROTEIN"/>
    <property type="match status" value="1"/>
</dbReference>